<reference evidence="3 4" key="1">
    <citation type="submission" date="2019-12" db="EMBL/GenBank/DDBJ databases">
        <title>Novel species isolated from a subtropical stream in China.</title>
        <authorList>
            <person name="Lu H."/>
        </authorList>
    </citation>
    <scope>NUCLEOTIDE SEQUENCE [LARGE SCALE GENOMIC DNA]</scope>
    <source>
        <strain evidence="3 4">CY13W</strain>
    </source>
</reference>
<feature type="signal peptide" evidence="2">
    <location>
        <begin position="1"/>
        <end position="21"/>
    </location>
</feature>
<dbReference type="EMBL" id="WWCM01000020">
    <property type="protein sequence ID" value="MYM41687.1"/>
    <property type="molecule type" value="Genomic_DNA"/>
</dbReference>
<comment type="caution">
    <text evidence="3">The sequence shown here is derived from an EMBL/GenBank/DDBJ whole genome shotgun (WGS) entry which is preliminary data.</text>
</comment>
<sequence>MKPYQMLMALALAGSAGLLLFGDPKPESDIAEAVQRPRAPAAGAPIVPAAGEPSAVAAATPQAAAPVVRGGKAQPEAAILRLIPRADLVGVSGEATFAAGEGVFQGQNWNPPPPPPPPVSNVPPPPPMAPPLPFTVIGKALADGGWEVYLSRGDKTYVARPQSIIDGSYRVDKIAPPSMSITYLPLNQVQQMNIGALD</sequence>
<dbReference type="RefSeq" id="WP_161040955.1">
    <property type="nucleotide sequence ID" value="NZ_WWCM01000020.1"/>
</dbReference>
<name>A0ABW9VSP1_9BURK</name>
<keyword evidence="4" id="KW-1185">Reference proteome</keyword>
<evidence type="ECO:0008006" key="5">
    <source>
        <dbReference type="Google" id="ProtNLM"/>
    </source>
</evidence>
<dbReference type="Proteomes" id="UP000478090">
    <property type="component" value="Unassembled WGS sequence"/>
</dbReference>
<evidence type="ECO:0000313" key="3">
    <source>
        <dbReference type="EMBL" id="MYM41687.1"/>
    </source>
</evidence>
<gene>
    <name evidence="3" type="ORF">GTP27_20475</name>
</gene>
<feature type="chain" id="PRO_5045735175" description="Prolin-rich transmembrane protein" evidence="2">
    <location>
        <begin position="22"/>
        <end position="198"/>
    </location>
</feature>
<keyword evidence="2" id="KW-0732">Signal</keyword>
<feature type="compositionally biased region" description="Pro residues" evidence="1">
    <location>
        <begin position="110"/>
        <end position="126"/>
    </location>
</feature>
<proteinExistence type="predicted"/>
<evidence type="ECO:0000256" key="2">
    <source>
        <dbReference type="SAM" id="SignalP"/>
    </source>
</evidence>
<evidence type="ECO:0000313" key="4">
    <source>
        <dbReference type="Proteomes" id="UP000478090"/>
    </source>
</evidence>
<organism evidence="3 4">
    <name type="scientific">Duganella qianjiadongensis</name>
    <dbReference type="NCBI Taxonomy" id="2692176"/>
    <lineage>
        <taxon>Bacteria</taxon>
        <taxon>Pseudomonadati</taxon>
        <taxon>Pseudomonadota</taxon>
        <taxon>Betaproteobacteria</taxon>
        <taxon>Burkholderiales</taxon>
        <taxon>Oxalobacteraceae</taxon>
        <taxon>Telluria group</taxon>
        <taxon>Duganella</taxon>
    </lineage>
</organism>
<accession>A0ABW9VSP1</accession>
<feature type="region of interest" description="Disordered" evidence="1">
    <location>
        <begin position="103"/>
        <end position="126"/>
    </location>
</feature>
<evidence type="ECO:0000256" key="1">
    <source>
        <dbReference type="SAM" id="MobiDB-lite"/>
    </source>
</evidence>
<protein>
    <recommendedName>
        <fullName evidence="5">Prolin-rich transmembrane protein</fullName>
    </recommendedName>
</protein>